<comment type="caution">
    <text evidence="1">The sequence shown here is derived from an EMBL/GenBank/DDBJ whole genome shotgun (WGS) entry which is preliminary data.</text>
</comment>
<organism evidence="1 2">
    <name type="scientific">Durusdinium trenchii</name>
    <dbReference type="NCBI Taxonomy" id="1381693"/>
    <lineage>
        <taxon>Eukaryota</taxon>
        <taxon>Sar</taxon>
        <taxon>Alveolata</taxon>
        <taxon>Dinophyceae</taxon>
        <taxon>Suessiales</taxon>
        <taxon>Symbiodiniaceae</taxon>
        <taxon>Durusdinium</taxon>
    </lineage>
</organism>
<accession>A0ABP0LPY5</accession>
<feature type="non-terminal residue" evidence="1">
    <location>
        <position position="1"/>
    </location>
</feature>
<dbReference type="Proteomes" id="UP001642464">
    <property type="component" value="Unassembled WGS sequence"/>
</dbReference>
<name>A0ABP0LPY5_9DINO</name>
<keyword evidence="2" id="KW-1185">Reference proteome</keyword>
<proteinExistence type="predicted"/>
<protein>
    <submittedName>
        <fullName evidence="1">Uncharacterized protein</fullName>
    </submittedName>
</protein>
<reference evidence="1 2" key="1">
    <citation type="submission" date="2024-02" db="EMBL/GenBank/DDBJ databases">
        <authorList>
            <person name="Chen Y."/>
            <person name="Shah S."/>
            <person name="Dougan E. K."/>
            <person name="Thang M."/>
            <person name="Chan C."/>
        </authorList>
    </citation>
    <scope>NUCLEOTIDE SEQUENCE [LARGE SCALE GENOMIC DNA]</scope>
</reference>
<dbReference type="EMBL" id="CAXAMM010017380">
    <property type="protein sequence ID" value="CAK9041033.1"/>
    <property type="molecule type" value="Genomic_DNA"/>
</dbReference>
<sequence>VLPAQIHRQLDQLQVLAQDAVNLRETIKAFEQNPKDEEFISVLKPWSKLKK</sequence>
<evidence type="ECO:0000313" key="1">
    <source>
        <dbReference type="EMBL" id="CAK9041033.1"/>
    </source>
</evidence>
<evidence type="ECO:0000313" key="2">
    <source>
        <dbReference type="Proteomes" id="UP001642464"/>
    </source>
</evidence>
<feature type="non-terminal residue" evidence="1">
    <location>
        <position position="51"/>
    </location>
</feature>
<gene>
    <name evidence="1" type="ORF">SCF082_LOCUS23760</name>
</gene>